<keyword evidence="3" id="KW-1185">Reference proteome</keyword>
<evidence type="ECO:0000313" key="3">
    <source>
        <dbReference type="Proteomes" id="UP000271624"/>
    </source>
</evidence>
<dbReference type="OrthoDB" id="5193828at2"/>
<name>A0A433VS63_9CYAN</name>
<evidence type="ECO:0000256" key="1">
    <source>
        <dbReference type="SAM" id="SignalP"/>
    </source>
</evidence>
<dbReference type="Proteomes" id="UP000271624">
    <property type="component" value="Unassembled WGS sequence"/>
</dbReference>
<protein>
    <recommendedName>
        <fullName evidence="4">Lipoprotein</fullName>
    </recommendedName>
</protein>
<accession>A0A433VS63</accession>
<gene>
    <name evidence="2" type="ORF">DSM106972_009890</name>
</gene>
<sequence length="181" mass="19258">MNIKTIAGAAAILTLSSVAAGTAVAQLTQASKVTADGFGGAKVGMTVKKASQATGTRLVSLSGAPIESKGCFYVKPQKAPAGVEFMLTDGIISRIDVAKNTKIATASGAKIGDTETRIKSLYPRQITVTPHKYVQGGHYLTFTPKESKYKNYRIVFETDGKRVTQYRAGRLPEVENVERCG</sequence>
<reference evidence="2" key="2">
    <citation type="journal article" date="2019" name="Genome Biol. Evol.">
        <title>Day and night: Metabolic profiles and evolutionary relationships of six axenic non-marine cyanobacteria.</title>
        <authorList>
            <person name="Will S.E."/>
            <person name="Henke P."/>
            <person name="Boedeker C."/>
            <person name="Huang S."/>
            <person name="Brinkmann H."/>
            <person name="Rohde M."/>
            <person name="Jarek M."/>
            <person name="Friedl T."/>
            <person name="Seufert S."/>
            <person name="Schumacher M."/>
            <person name="Overmann J."/>
            <person name="Neumann-Schaal M."/>
            <person name="Petersen J."/>
        </authorList>
    </citation>
    <scope>NUCLEOTIDE SEQUENCE [LARGE SCALE GENOMIC DNA]</scope>
    <source>
        <strain evidence="2">PCC 7102</strain>
    </source>
</reference>
<keyword evidence="1" id="KW-0732">Signal</keyword>
<feature type="chain" id="PRO_5030092597" description="Lipoprotein" evidence="1">
    <location>
        <begin position="26"/>
        <end position="181"/>
    </location>
</feature>
<feature type="signal peptide" evidence="1">
    <location>
        <begin position="1"/>
        <end position="25"/>
    </location>
</feature>
<comment type="caution">
    <text evidence="2">The sequence shown here is derived from an EMBL/GenBank/DDBJ whole genome shotgun (WGS) entry which is preliminary data.</text>
</comment>
<organism evidence="2 3">
    <name type="scientific">Dulcicalothrix desertica PCC 7102</name>
    <dbReference type="NCBI Taxonomy" id="232991"/>
    <lineage>
        <taxon>Bacteria</taxon>
        <taxon>Bacillati</taxon>
        <taxon>Cyanobacteriota</taxon>
        <taxon>Cyanophyceae</taxon>
        <taxon>Nostocales</taxon>
        <taxon>Calotrichaceae</taxon>
        <taxon>Dulcicalothrix</taxon>
    </lineage>
</organism>
<evidence type="ECO:0008006" key="4">
    <source>
        <dbReference type="Google" id="ProtNLM"/>
    </source>
</evidence>
<dbReference type="RefSeq" id="WP_127079457.1">
    <property type="nucleotide sequence ID" value="NZ_RSCL01000002.1"/>
</dbReference>
<evidence type="ECO:0000313" key="2">
    <source>
        <dbReference type="EMBL" id="RUT08936.1"/>
    </source>
</evidence>
<reference evidence="2" key="1">
    <citation type="submission" date="2018-12" db="EMBL/GenBank/DDBJ databases">
        <authorList>
            <person name="Will S."/>
            <person name="Neumann-Schaal M."/>
            <person name="Henke P."/>
        </authorList>
    </citation>
    <scope>NUCLEOTIDE SEQUENCE</scope>
    <source>
        <strain evidence="2">PCC 7102</strain>
    </source>
</reference>
<proteinExistence type="predicted"/>
<dbReference type="EMBL" id="RSCL01000002">
    <property type="protein sequence ID" value="RUT08936.1"/>
    <property type="molecule type" value="Genomic_DNA"/>
</dbReference>
<dbReference type="AlphaFoldDB" id="A0A433VS63"/>